<evidence type="ECO:0000313" key="12">
    <source>
        <dbReference type="EMBL" id="AQS52705.1"/>
    </source>
</evidence>
<dbReference type="PANTHER" id="PTHR23402">
    <property type="entry name" value="PROTEASE FAMILY C15 PYROGLUTAMYL-PEPTIDASE I-RELATED"/>
    <property type="match status" value="1"/>
</dbReference>
<comment type="similarity">
    <text evidence="4 9">Belongs to the peptidase C15 family.</text>
</comment>
<dbReference type="InterPro" id="IPR033694">
    <property type="entry name" value="PGPEP1_Cys_AS"/>
</dbReference>
<dbReference type="GO" id="GO:0006508">
    <property type="term" value="P:proteolysis"/>
    <property type="evidence" value="ECO:0007669"/>
    <property type="project" value="UniProtKB-KW"/>
</dbReference>
<dbReference type="GO" id="GO:0005829">
    <property type="term" value="C:cytosol"/>
    <property type="evidence" value="ECO:0007669"/>
    <property type="project" value="InterPro"/>
</dbReference>
<dbReference type="AlphaFoldDB" id="A0A1S6IME1"/>
<keyword evidence="5 9" id="KW-0963">Cytoplasm</keyword>
<dbReference type="InterPro" id="IPR029762">
    <property type="entry name" value="PGP-I_bact-type"/>
</dbReference>
<evidence type="ECO:0000256" key="3">
    <source>
        <dbReference type="ARBA" id="ARBA00004496"/>
    </source>
</evidence>
<evidence type="ECO:0000256" key="10">
    <source>
        <dbReference type="PROSITE-ProRule" id="PRU10076"/>
    </source>
</evidence>
<dbReference type="Gene3D" id="3.40.630.20">
    <property type="entry name" value="Peptidase C15, pyroglutamyl peptidase I-like"/>
    <property type="match status" value="1"/>
</dbReference>
<dbReference type="InterPro" id="IPR016125">
    <property type="entry name" value="Peptidase_C15-like"/>
</dbReference>
<evidence type="ECO:0000256" key="4">
    <source>
        <dbReference type="ARBA" id="ARBA00006641"/>
    </source>
</evidence>
<dbReference type="EC" id="3.4.19.3" evidence="9"/>
<dbReference type="PIRSF" id="PIRSF015592">
    <property type="entry name" value="Prld-crbxl_pptds"/>
    <property type="match status" value="1"/>
</dbReference>
<proteinExistence type="inferred from homology"/>
<evidence type="ECO:0000256" key="7">
    <source>
        <dbReference type="ARBA" id="ARBA00022801"/>
    </source>
</evidence>
<dbReference type="InterPro" id="IPR033693">
    <property type="entry name" value="PGPEP1_Glu_AS"/>
</dbReference>
<dbReference type="RefSeq" id="WP_062471019.1">
    <property type="nucleotide sequence ID" value="NZ_BBYN01000024.1"/>
</dbReference>
<dbReference type="GO" id="GO:0016920">
    <property type="term" value="F:pyroglutamyl-peptidase activity"/>
    <property type="evidence" value="ECO:0007669"/>
    <property type="project" value="UniProtKB-UniRule"/>
</dbReference>
<dbReference type="STRING" id="708126.BW727_100312"/>
<dbReference type="Pfam" id="PF01470">
    <property type="entry name" value="Peptidase_C15"/>
    <property type="match status" value="1"/>
</dbReference>
<evidence type="ECO:0000256" key="2">
    <source>
        <dbReference type="ARBA" id="ARBA00002280"/>
    </source>
</evidence>
<evidence type="ECO:0000256" key="6">
    <source>
        <dbReference type="ARBA" id="ARBA00022670"/>
    </source>
</evidence>
<evidence type="ECO:0000256" key="8">
    <source>
        <dbReference type="ARBA" id="ARBA00022807"/>
    </source>
</evidence>
<feature type="active site" evidence="9">
    <location>
        <position position="165"/>
    </location>
</feature>
<comment type="subcellular location">
    <subcellularLocation>
        <location evidence="3 9">Cytoplasm</location>
    </subcellularLocation>
</comment>
<dbReference type="EMBL" id="CP019728">
    <property type="protein sequence ID" value="AQS52705.1"/>
    <property type="molecule type" value="Genomic_DNA"/>
</dbReference>
<sequence length="215" mass="23177">MKILVAAFDSFGGEKINPALEAVKLLADEIAGAEIVKLEIPTVFHKSAETLREKALEVKPDMILCVGQAGGRFAITPERVAINQDDARIPDNEDNQPIDVSIQEDGAPAYFATLPIKAMVEKIKAAGVPAAVSNSAGTFVCNHIMYQALYLAEKELDNIQAGFIHVPFIPEQVVDKPEKPAMSLEDIAKGLTAALEAMVEYHGKEDIKKIGGTTH</sequence>
<evidence type="ECO:0000256" key="11">
    <source>
        <dbReference type="PROSITE-ProRule" id="PRU10077"/>
    </source>
</evidence>
<dbReference type="KEGG" id="jda:BW727_100312"/>
<dbReference type="HAMAP" id="MF_00417">
    <property type="entry name" value="Pyrrolid_peptidase"/>
    <property type="match status" value="1"/>
</dbReference>
<keyword evidence="13" id="KW-1185">Reference proteome</keyword>
<dbReference type="InterPro" id="IPR036440">
    <property type="entry name" value="Peptidase_C15-like_sf"/>
</dbReference>
<dbReference type="InterPro" id="IPR000816">
    <property type="entry name" value="Peptidase_C15"/>
</dbReference>
<dbReference type="CDD" id="cd00501">
    <property type="entry name" value="Peptidase_C15"/>
    <property type="match status" value="1"/>
</dbReference>
<dbReference type="PRINTS" id="PR00706">
    <property type="entry name" value="PYROGLUPTASE"/>
</dbReference>
<dbReference type="Proteomes" id="UP000188993">
    <property type="component" value="Chromosome"/>
</dbReference>
<keyword evidence="7 9" id="KW-0378">Hydrolase</keyword>
<dbReference type="PROSITE" id="PS01333">
    <property type="entry name" value="PYRASE_GLU"/>
    <property type="match status" value="1"/>
</dbReference>
<accession>A0A1S6IME1</accession>
<dbReference type="FunFam" id="3.40.630.20:FF:000001">
    <property type="entry name" value="Pyrrolidone-carboxylate peptidase"/>
    <property type="match status" value="1"/>
</dbReference>
<dbReference type="OrthoDB" id="9779738at2"/>
<name>A0A1S6IME1_9LACT</name>
<evidence type="ECO:0000256" key="1">
    <source>
        <dbReference type="ARBA" id="ARBA00001770"/>
    </source>
</evidence>
<dbReference type="NCBIfam" id="TIGR00504">
    <property type="entry name" value="pyro_pdase"/>
    <property type="match status" value="1"/>
</dbReference>
<reference evidence="12 13" key="1">
    <citation type="journal article" date="2014" name="Int. J. Syst. Evol. Microbiol.">
        <title>Jeotgalibaca dankookensis gen. nov., sp. nov., a member of the family Carnobacteriaceae, isolated from seujeot (Korean traditional food).</title>
        <authorList>
            <person name="Lee D.G."/>
            <person name="Trujillo M.E."/>
            <person name="Kang H."/>
            <person name="Ahn T.Y."/>
        </authorList>
    </citation>
    <scope>NUCLEOTIDE SEQUENCE [LARGE SCALE GENOMIC DNA]</scope>
    <source>
        <strain evidence="12 13">EX-07</strain>
    </source>
</reference>
<organism evidence="12 13">
    <name type="scientific">Jeotgalibaca dankookensis</name>
    <dbReference type="NCBI Taxonomy" id="708126"/>
    <lineage>
        <taxon>Bacteria</taxon>
        <taxon>Bacillati</taxon>
        <taxon>Bacillota</taxon>
        <taxon>Bacilli</taxon>
        <taxon>Lactobacillales</taxon>
        <taxon>Carnobacteriaceae</taxon>
        <taxon>Jeotgalibaca</taxon>
    </lineage>
</organism>
<keyword evidence="6 9" id="KW-0645">Protease</keyword>
<comment type="subunit">
    <text evidence="9">Homotetramer.</text>
</comment>
<evidence type="ECO:0000313" key="13">
    <source>
        <dbReference type="Proteomes" id="UP000188993"/>
    </source>
</evidence>
<dbReference type="PROSITE" id="PS01334">
    <property type="entry name" value="PYRASE_CYS"/>
    <property type="match status" value="1"/>
</dbReference>
<gene>
    <name evidence="9 12" type="primary">pcp</name>
    <name evidence="12" type="ORF">BW727_100312</name>
</gene>
<comment type="catalytic activity">
    <reaction evidence="1 9 10">
        <text>Release of an N-terminal pyroglutamyl group from a polypeptide, the second amino acid generally not being Pro.</text>
        <dbReference type="EC" id="3.4.19.3"/>
    </reaction>
</comment>
<feature type="active site" evidence="9 11">
    <location>
        <position position="141"/>
    </location>
</feature>
<dbReference type="NCBIfam" id="NF009676">
    <property type="entry name" value="PRK13197.1"/>
    <property type="match status" value="1"/>
</dbReference>
<evidence type="ECO:0000256" key="9">
    <source>
        <dbReference type="HAMAP-Rule" id="MF_00417"/>
    </source>
</evidence>
<comment type="function">
    <text evidence="2 9">Removes 5-oxoproline from various penultimate amino acid residues except L-proline.</text>
</comment>
<keyword evidence="8 9" id="KW-0788">Thiol protease</keyword>
<protein>
    <recommendedName>
        <fullName evidence="9">Pyrrolidone-carboxylate peptidase</fullName>
        <ecNumber evidence="9">3.4.19.3</ecNumber>
    </recommendedName>
    <alternativeName>
        <fullName evidence="9">5-oxoprolyl-peptidase</fullName>
    </alternativeName>
    <alternativeName>
        <fullName evidence="9">Pyroglutamyl-peptidase I</fullName>
        <shortName evidence="9">PGP-I</shortName>
        <shortName evidence="9">Pyrase</shortName>
    </alternativeName>
</protein>
<dbReference type="SUPFAM" id="SSF53182">
    <property type="entry name" value="Pyrrolidone carboxyl peptidase (pyroglutamate aminopeptidase)"/>
    <property type="match status" value="1"/>
</dbReference>
<feature type="active site" evidence="9 10">
    <location>
        <position position="78"/>
    </location>
</feature>
<evidence type="ECO:0000256" key="5">
    <source>
        <dbReference type="ARBA" id="ARBA00022490"/>
    </source>
</evidence>
<dbReference type="PANTHER" id="PTHR23402:SF1">
    <property type="entry name" value="PYROGLUTAMYL-PEPTIDASE I"/>
    <property type="match status" value="1"/>
</dbReference>